<keyword evidence="3" id="KW-0201">Cytochrome c-type biogenesis</keyword>
<dbReference type="PROSITE" id="PS50005">
    <property type="entry name" value="TPR"/>
    <property type="match status" value="1"/>
</dbReference>
<keyword evidence="6" id="KW-0472">Membrane</keyword>
<evidence type="ECO:0000256" key="1">
    <source>
        <dbReference type="ARBA" id="ARBA00004196"/>
    </source>
</evidence>
<keyword evidence="2" id="KW-0677">Repeat</keyword>
<gene>
    <name evidence="9" type="ORF">PMPD1_3064</name>
</gene>
<dbReference type="GO" id="GO:0005886">
    <property type="term" value="C:plasma membrane"/>
    <property type="evidence" value="ECO:0007669"/>
    <property type="project" value="TreeGrafter"/>
</dbReference>
<proteinExistence type="predicted"/>
<dbReference type="KEGG" id="pmak:PMPD1_3064"/>
<sequence>MNAFWFTLVGLLVAASALLLLGGRRADQSASDTRDALNKRFYYQRLRELEEDEAQGVVGERAVMVRELQQSLLTDIPVTESSGVFRTQSGWILLPGVLVMMIISFGLYLKTGGFVQFVEWQQVQHDLPALRARVMDPQAKPLSMEELARFGLGVRSELQRDPRNLNDWMLLGRIGMVMNNASTATQAFQHALQLAPNNKNVRLSYAEVLTRSNDPEDNRQGGEILNAMLAEDGKDVSVLSLLAFNAFEQQHYSQAIAVWQKMLSLIPADDGRVAVIERSIEKAKTDAGLQTSRLSLTVNIAPNAEKMLPEGGVMYISVSDGVSPVPVAVKKLPLSHFPLSLTLDDSNAMMPQRLLSALHQVQVRVRLSRDGRATPQSGDWFGESAVMPYDGHQQLAVEINQQQP</sequence>
<evidence type="ECO:0000256" key="3">
    <source>
        <dbReference type="ARBA" id="ARBA00022748"/>
    </source>
</evidence>
<evidence type="ECO:0000256" key="2">
    <source>
        <dbReference type="ARBA" id="ARBA00022737"/>
    </source>
</evidence>
<feature type="domain" description="Cytochrome c-type biogenesis protein H TPR" evidence="8">
    <location>
        <begin position="116"/>
        <end position="272"/>
    </location>
</feature>
<dbReference type="InterPro" id="IPR017560">
    <property type="entry name" value="Cyt_c_biogenesis_CcmI"/>
</dbReference>
<name>A0A6M8UHX1_9GAMM</name>
<dbReference type="EMBL" id="CP054212">
    <property type="protein sequence ID" value="QKJ87997.1"/>
    <property type="molecule type" value="Genomic_DNA"/>
</dbReference>
<dbReference type="InterPro" id="IPR056412">
    <property type="entry name" value="Ig_CycH"/>
</dbReference>
<dbReference type="GO" id="GO:0030313">
    <property type="term" value="C:cell envelope"/>
    <property type="evidence" value="ECO:0007669"/>
    <property type="project" value="UniProtKB-SubCell"/>
</dbReference>
<comment type="subcellular location">
    <subcellularLocation>
        <location evidence="1">Cell envelope</location>
    </subcellularLocation>
</comment>
<dbReference type="InterPro" id="IPR019734">
    <property type="entry name" value="TPR_rpt"/>
</dbReference>
<evidence type="ECO:0000256" key="6">
    <source>
        <dbReference type="SAM" id="Phobius"/>
    </source>
</evidence>
<keyword evidence="9" id="KW-0456">Lyase</keyword>
<dbReference type="RefSeq" id="WP_173636246.1">
    <property type="nucleotide sequence ID" value="NZ_CP054212.1"/>
</dbReference>
<evidence type="ECO:0000256" key="4">
    <source>
        <dbReference type="ARBA" id="ARBA00022803"/>
    </source>
</evidence>
<dbReference type="InterPro" id="IPR011990">
    <property type="entry name" value="TPR-like_helical_dom_sf"/>
</dbReference>
<dbReference type="SUPFAM" id="SSF48452">
    <property type="entry name" value="TPR-like"/>
    <property type="match status" value="1"/>
</dbReference>
<dbReference type="InterPro" id="IPR051263">
    <property type="entry name" value="C-type_cytochrome_biogenesis"/>
</dbReference>
<organism evidence="9 10">
    <name type="scientific">Paramixta manurensis</name>
    <dbReference type="NCBI Taxonomy" id="2740817"/>
    <lineage>
        <taxon>Bacteria</taxon>
        <taxon>Pseudomonadati</taxon>
        <taxon>Pseudomonadota</taxon>
        <taxon>Gammaproteobacteria</taxon>
        <taxon>Enterobacterales</taxon>
        <taxon>Erwiniaceae</taxon>
        <taxon>Paramixta</taxon>
    </lineage>
</organism>
<evidence type="ECO:0000256" key="5">
    <source>
        <dbReference type="PROSITE-ProRule" id="PRU00339"/>
    </source>
</evidence>
<dbReference type="GO" id="GO:0017004">
    <property type="term" value="P:cytochrome complex assembly"/>
    <property type="evidence" value="ECO:0007669"/>
    <property type="project" value="UniProtKB-KW"/>
</dbReference>
<keyword evidence="6" id="KW-0812">Transmembrane</keyword>
<dbReference type="AlphaFoldDB" id="A0A6M8UHX1"/>
<dbReference type="Pfam" id="PF23914">
    <property type="entry name" value="TPR_CcmH_CycH"/>
    <property type="match status" value="1"/>
</dbReference>
<evidence type="ECO:0000313" key="10">
    <source>
        <dbReference type="Proteomes" id="UP000505325"/>
    </source>
</evidence>
<dbReference type="InterPro" id="IPR056413">
    <property type="entry name" value="TPR_CcmH_CycH"/>
</dbReference>
<feature type="domain" description="Cytochrome c-type biogenesis protein H Ig-like" evidence="7">
    <location>
        <begin position="294"/>
        <end position="400"/>
    </location>
</feature>
<dbReference type="PANTHER" id="PTHR47870:SF2">
    <property type="entry name" value="FORMATE-DEPENDENT NITRITE REDUCTASE COMPLEX SUBUNIT NRFF"/>
    <property type="match status" value="1"/>
</dbReference>
<feature type="repeat" description="TPR" evidence="5">
    <location>
        <begin position="165"/>
        <end position="198"/>
    </location>
</feature>
<keyword evidence="6" id="KW-1133">Transmembrane helix</keyword>
<dbReference type="GO" id="GO:0016829">
    <property type="term" value="F:lyase activity"/>
    <property type="evidence" value="ECO:0007669"/>
    <property type="project" value="UniProtKB-KW"/>
</dbReference>
<feature type="transmembrane region" description="Helical" evidence="6">
    <location>
        <begin position="90"/>
        <end position="109"/>
    </location>
</feature>
<protein>
    <submittedName>
        <fullName evidence="9">Cytochrome c heme lyase subunit CcmH</fullName>
    </submittedName>
</protein>
<evidence type="ECO:0000259" key="7">
    <source>
        <dbReference type="Pfam" id="PF23892"/>
    </source>
</evidence>
<reference evidence="9 10" key="1">
    <citation type="submission" date="2020-06" db="EMBL/GenBank/DDBJ databases">
        <title>Genome sequence of Paramixta manurensis strain PD-1.</title>
        <authorList>
            <person name="Lee C.W."/>
            <person name="Kim J."/>
        </authorList>
    </citation>
    <scope>NUCLEOTIDE SEQUENCE [LARGE SCALE GENOMIC DNA]</scope>
    <source>
        <strain evidence="9 10">PD-1</strain>
    </source>
</reference>
<keyword evidence="4 5" id="KW-0802">TPR repeat</keyword>
<dbReference type="Proteomes" id="UP000505325">
    <property type="component" value="Chromosome"/>
</dbReference>
<evidence type="ECO:0000259" key="8">
    <source>
        <dbReference type="Pfam" id="PF23914"/>
    </source>
</evidence>
<accession>A0A6M8UHX1</accession>
<dbReference type="NCBIfam" id="TIGR03142">
    <property type="entry name" value="cytochro_ccmI"/>
    <property type="match status" value="1"/>
</dbReference>
<dbReference type="Gene3D" id="1.25.40.10">
    <property type="entry name" value="Tetratricopeptide repeat domain"/>
    <property type="match status" value="1"/>
</dbReference>
<keyword evidence="10" id="KW-1185">Reference proteome</keyword>
<evidence type="ECO:0000313" key="9">
    <source>
        <dbReference type="EMBL" id="QKJ87997.1"/>
    </source>
</evidence>
<dbReference type="PANTHER" id="PTHR47870">
    <property type="entry name" value="CYTOCHROME C-TYPE BIOGENESIS PROTEIN CCMH"/>
    <property type="match status" value="1"/>
</dbReference>
<dbReference type="Pfam" id="PF23892">
    <property type="entry name" value="Ig_CycH"/>
    <property type="match status" value="1"/>
</dbReference>